<dbReference type="InterPro" id="IPR013320">
    <property type="entry name" value="ConA-like_dom_sf"/>
</dbReference>
<dbReference type="SUPFAM" id="SSF49899">
    <property type="entry name" value="Concanavalin A-like lectins/glucanases"/>
    <property type="match status" value="1"/>
</dbReference>
<sequence length="251" mass="28452">MYRLKKKVGLIFQLLLAVSLICFALPASAAWQWTNDYKYYIFDNNYAAPPGTVMSSWISSETSWGGSYDFNGGSGGIGAGQLNRGLWPWTTVSTQNSQLPFRIDDPDRSAYSFWQFGLTPVNSPGWNMYWEIFAHSSSTINPETISLDLMIHPTYDNTDDFGDYYGDFYDVYGQQWYVYMSPFGGTDIPLVHFAKAEKSTELTVYFDGFWDYCVTQGWGQSSDYIGSFGTGMEARSGSGSFETTYYIHNIY</sequence>
<organism evidence="2 3">
    <name type="scientific">Paenibacillus swuensis</name>
    <dbReference type="NCBI Taxonomy" id="1178515"/>
    <lineage>
        <taxon>Bacteria</taxon>
        <taxon>Bacillati</taxon>
        <taxon>Bacillota</taxon>
        <taxon>Bacilli</taxon>
        <taxon>Bacillales</taxon>
        <taxon>Paenibacillaceae</taxon>
        <taxon>Paenibacillus</taxon>
    </lineage>
</organism>
<protein>
    <submittedName>
        <fullName evidence="2">Uncharacterized protein</fullName>
    </submittedName>
</protein>
<keyword evidence="1" id="KW-0732">Signal</keyword>
<dbReference type="AlphaFoldDB" id="A0A172TDX7"/>
<evidence type="ECO:0000313" key="3">
    <source>
        <dbReference type="Proteomes" id="UP000076927"/>
    </source>
</evidence>
<dbReference type="KEGG" id="pswu:SY83_01610"/>
<dbReference type="EMBL" id="CP011388">
    <property type="protein sequence ID" value="ANE45238.1"/>
    <property type="molecule type" value="Genomic_DNA"/>
</dbReference>
<dbReference type="GO" id="GO:0004553">
    <property type="term" value="F:hydrolase activity, hydrolyzing O-glycosyl compounds"/>
    <property type="evidence" value="ECO:0007669"/>
    <property type="project" value="InterPro"/>
</dbReference>
<keyword evidence="3" id="KW-1185">Reference proteome</keyword>
<feature type="chain" id="PRO_5008000654" evidence="1">
    <location>
        <begin position="30"/>
        <end position="251"/>
    </location>
</feature>
<dbReference type="Gene3D" id="2.60.120.180">
    <property type="match status" value="1"/>
</dbReference>
<name>A0A172TDX7_9BACL</name>
<evidence type="ECO:0000313" key="2">
    <source>
        <dbReference type="EMBL" id="ANE45238.1"/>
    </source>
</evidence>
<dbReference type="PATRIC" id="fig|1178515.4.peg.298"/>
<dbReference type="Proteomes" id="UP000076927">
    <property type="component" value="Chromosome"/>
</dbReference>
<dbReference type="InterPro" id="IPR013319">
    <property type="entry name" value="GH11/12"/>
</dbReference>
<feature type="signal peptide" evidence="1">
    <location>
        <begin position="1"/>
        <end position="29"/>
    </location>
</feature>
<gene>
    <name evidence="2" type="ORF">SY83_01610</name>
</gene>
<proteinExistence type="predicted"/>
<reference evidence="2 3" key="1">
    <citation type="submission" date="2015-01" db="EMBL/GenBank/DDBJ databases">
        <title>Paenibacillus swuensis/DY6/whole genome sequencing.</title>
        <authorList>
            <person name="Kim M.K."/>
            <person name="Srinivasan S."/>
            <person name="Lee J.-J."/>
        </authorList>
    </citation>
    <scope>NUCLEOTIDE SEQUENCE [LARGE SCALE GENOMIC DNA]</scope>
    <source>
        <strain evidence="2 3">DY6</strain>
    </source>
</reference>
<accession>A0A172TDX7</accession>
<evidence type="ECO:0000256" key="1">
    <source>
        <dbReference type="SAM" id="SignalP"/>
    </source>
</evidence>